<sequence>MELLKPVQMGSLNLANRVFMAPLTRSRANNEELVPTDLHAEYYVQRASAGLIITEGTVISPQGTGYINVPGIYTEAQVEAWKKVTAAVHEKDGKIFMQIWHVGRMSHPHFQPEGKAPVAPSAINPNEEVFTPQGKTKTETPRALTKEEIKGIVQDFKNAAANAMKAGFDGVEIHSSNGYLIHQFFNNCSNLRTDEYGGNDENKTRFFFEVLDAVKEVVPEDRIGVRLNPMLHQMMGQKVDEQTAKTFEYIIKRLNNYNLAYLHLSRPFTELGKEDYFVQDVIGHFGKLYKGFLVSNAGYDGESGEQEIASQRTQAIAYGRPYIANPDLVERFANGWELTKPNQDTFYTPGKEGYTDYERYAVTAE</sequence>
<evidence type="ECO:0000256" key="2">
    <source>
        <dbReference type="ARBA" id="ARBA00005979"/>
    </source>
</evidence>
<evidence type="ECO:0000256" key="1">
    <source>
        <dbReference type="ARBA" id="ARBA00001917"/>
    </source>
</evidence>
<evidence type="ECO:0000313" key="7">
    <source>
        <dbReference type="Proteomes" id="UP000004095"/>
    </source>
</evidence>
<evidence type="ECO:0000259" key="5">
    <source>
        <dbReference type="Pfam" id="PF00724"/>
    </source>
</evidence>
<evidence type="ECO:0000256" key="4">
    <source>
        <dbReference type="SAM" id="MobiDB-lite"/>
    </source>
</evidence>
<keyword evidence="7" id="KW-1185">Reference proteome</keyword>
<evidence type="ECO:0000313" key="6">
    <source>
        <dbReference type="EMBL" id="EAY26415.1"/>
    </source>
</evidence>
<dbReference type="GO" id="GO:0016628">
    <property type="term" value="F:oxidoreductase activity, acting on the CH-CH group of donors, NAD or NADP as acceptor"/>
    <property type="evidence" value="ECO:0007669"/>
    <property type="project" value="UniProtKB-ARBA"/>
</dbReference>
<proteinExistence type="inferred from homology"/>
<dbReference type="PANTHER" id="PTHR22893">
    <property type="entry name" value="NADH OXIDOREDUCTASE-RELATED"/>
    <property type="match status" value="1"/>
</dbReference>
<dbReference type="Proteomes" id="UP000004095">
    <property type="component" value="Unassembled WGS sequence"/>
</dbReference>
<dbReference type="AlphaFoldDB" id="A1ZT25"/>
<dbReference type="OrthoDB" id="9772736at2"/>
<comment type="cofactor">
    <cofactor evidence="1">
        <name>FMN</name>
        <dbReference type="ChEBI" id="CHEBI:58210"/>
    </cofactor>
</comment>
<gene>
    <name evidence="6" type="ORF">M23134_07010</name>
</gene>
<protein>
    <submittedName>
        <fullName evidence="6">GTN Reductase</fullName>
    </submittedName>
</protein>
<dbReference type="GO" id="GO:0010181">
    <property type="term" value="F:FMN binding"/>
    <property type="evidence" value="ECO:0007669"/>
    <property type="project" value="InterPro"/>
</dbReference>
<comment type="similarity">
    <text evidence="2">Belongs to the NADH:flavin oxidoreductase/NADH oxidase family.</text>
</comment>
<evidence type="ECO:0000256" key="3">
    <source>
        <dbReference type="ARBA" id="ARBA00023002"/>
    </source>
</evidence>
<dbReference type="Pfam" id="PF00724">
    <property type="entry name" value="Oxidored_FMN"/>
    <property type="match status" value="1"/>
</dbReference>
<organism evidence="6 7">
    <name type="scientific">Microscilla marina ATCC 23134</name>
    <dbReference type="NCBI Taxonomy" id="313606"/>
    <lineage>
        <taxon>Bacteria</taxon>
        <taxon>Pseudomonadati</taxon>
        <taxon>Bacteroidota</taxon>
        <taxon>Cytophagia</taxon>
        <taxon>Cytophagales</taxon>
        <taxon>Microscillaceae</taxon>
        <taxon>Microscilla</taxon>
    </lineage>
</organism>
<dbReference type="Gene3D" id="3.20.20.70">
    <property type="entry name" value="Aldolase class I"/>
    <property type="match status" value="1"/>
</dbReference>
<feature type="domain" description="NADH:flavin oxidoreductase/NADH oxidase N-terminal" evidence="5">
    <location>
        <begin position="2"/>
        <end position="336"/>
    </location>
</feature>
<keyword evidence="3" id="KW-0560">Oxidoreductase</keyword>
<comment type="caution">
    <text evidence="6">The sequence shown here is derived from an EMBL/GenBank/DDBJ whole genome shotgun (WGS) entry which is preliminary data.</text>
</comment>
<reference evidence="6 7" key="1">
    <citation type="submission" date="2007-01" db="EMBL/GenBank/DDBJ databases">
        <authorList>
            <person name="Haygood M."/>
            <person name="Podell S."/>
            <person name="Anderson C."/>
            <person name="Hopkinson B."/>
            <person name="Roe K."/>
            <person name="Barbeau K."/>
            <person name="Gaasterland T."/>
            <person name="Ferriera S."/>
            <person name="Johnson J."/>
            <person name="Kravitz S."/>
            <person name="Beeson K."/>
            <person name="Sutton G."/>
            <person name="Rogers Y.-H."/>
            <person name="Friedman R."/>
            <person name="Frazier M."/>
            <person name="Venter J.C."/>
        </authorList>
    </citation>
    <scope>NUCLEOTIDE SEQUENCE [LARGE SCALE GENOMIC DNA]</scope>
    <source>
        <strain evidence="6 7">ATCC 23134</strain>
    </source>
</reference>
<dbReference type="InterPro" id="IPR013785">
    <property type="entry name" value="Aldolase_TIM"/>
</dbReference>
<dbReference type="eggNOG" id="COG1902">
    <property type="taxonomic scope" value="Bacteria"/>
</dbReference>
<dbReference type="CDD" id="cd02933">
    <property type="entry name" value="OYE_like_FMN"/>
    <property type="match status" value="1"/>
</dbReference>
<dbReference type="EMBL" id="AAWS01000034">
    <property type="protein sequence ID" value="EAY26415.1"/>
    <property type="molecule type" value="Genomic_DNA"/>
</dbReference>
<accession>A1ZT25</accession>
<dbReference type="PANTHER" id="PTHR22893:SF91">
    <property type="entry name" value="NADPH DEHYDROGENASE 2-RELATED"/>
    <property type="match status" value="1"/>
</dbReference>
<dbReference type="SUPFAM" id="SSF51395">
    <property type="entry name" value="FMN-linked oxidoreductases"/>
    <property type="match status" value="1"/>
</dbReference>
<feature type="region of interest" description="Disordered" evidence="4">
    <location>
        <begin position="110"/>
        <end position="141"/>
    </location>
</feature>
<name>A1ZT25_MICM2</name>
<dbReference type="FunFam" id="3.20.20.70:FF:000059">
    <property type="entry name" value="N-ethylmaleimide reductase, FMN-linked"/>
    <property type="match status" value="1"/>
</dbReference>
<dbReference type="InterPro" id="IPR001155">
    <property type="entry name" value="OxRdtase_FMN_N"/>
</dbReference>
<dbReference type="InterPro" id="IPR045247">
    <property type="entry name" value="Oye-like"/>
</dbReference>
<dbReference type="RefSeq" id="WP_002700926.1">
    <property type="nucleotide sequence ID" value="NZ_AAWS01000034.1"/>
</dbReference>
<dbReference type="GO" id="GO:0005829">
    <property type="term" value="C:cytosol"/>
    <property type="evidence" value="ECO:0007669"/>
    <property type="project" value="UniProtKB-ARBA"/>
</dbReference>